<dbReference type="InterPro" id="IPR012373">
    <property type="entry name" value="Ferrdict_sens_TM"/>
</dbReference>
<evidence type="ECO:0000259" key="3">
    <source>
        <dbReference type="Pfam" id="PF16344"/>
    </source>
</evidence>
<dbReference type="RefSeq" id="WP_130308523.1">
    <property type="nucleotide sequence ID" value="NZ_SHKN01000005.1"/>
</dbReference>
<evidence type="ECO:0000256" key="1">
    <source>
        <dbReference type="SAM" id="Phobius"/>
    </source>
</evidence>
<feature type="domain" description="Protein FecR C-terminal" evidence="3">
    <location>
        <begin position="324"/>
        <end position="392"/>
    </location>
</feature>
<keyword evidence="5" id="KW-1185">Reference proteome</keyword>
<feature type="domain" description="FecR protein" evidence="2">
    <location>
        <begin position="183"/>
        <end position="278"/>
    </location>
</feature>
<evidence type="ECO:0000313" key="4">
    <source>
        <dbReference type="EMBL" id="RZT91357.1"/>
    </source>
</evidence>
<feature type="transmembrane region" description="Helical" evidence="1">
    <location>
        <begin position="88"/>
        <end position="109"/>
    </location>
</feature>
<evidence type="ECO:0000259" key="2">
    <source>
        <dbReference type="Pfam" id="PF04773"/>
    </source>
</evidence>
<protein>
    <submittedName>
        <fullName evidence="4">FecR family protein</fullName>
    </submittedName>
</protein>
<dbReference type="InterPro" id="IPR032508">
    <property type="entry name" value="FecR_C"/>
</dbReference>
<dbReference type="Gene3D" id="3.55.50.30">
    <property type="match status" value="1"/>
</dbReference>
<dbReference type="PANTHER" id="PTHR30273:SF2">
    <property type="entry name" value="PROTEIN FECR"/>
    <property type="match status" value="1"/>
</dbReference>
<proteinExistence type="predicted"/>
<comment type="caution">
    <text evidence="4">The sequence shown here is derived from an EMBL/GenBank/DDBJ whole genome shotgun (WGS) entry which is preliminary data.</text>
</comment>
<name>A0A4Q7V710_9BACT</name>
<accession>A0A4Q7V710</accession>
<gene>
    <name evidence="4" type="ORF">EV201_3172</name>
</gene>
<dbReference type="FunFam" id="2.60.120.1440:FF:000001">
    <property type="entry name" value="Putative anti-sigma factor"/>
    <property type="match status" value="1"/>
</dbReference>
<dbReference type="Pfam" id="PF04773">
    <property type="entry name" value="FecR"/>
    <property type="match status" value="1"/>
</dbReference>
<dbReference type="Gene3D" id="2.60.120.1440">
    <property type="match status" value="1"/>
</dbReference>
<organism evidence="4 5">
    <name type="scientific">Ancylomarina subtilis</name>
    <dbReference type="NCBI Taxonomy" id="1639035"/>
    <lineage>
        <taxon>Bacteria</taxon>
        <taxon>Pseudomonadati</taxon>
        <taxon>Bacteroidota</taxon>
        <taxon>Bacteroidia</taxon>
        <taxon>Marinilabiliales</taxon>
        <taxon>Marinifilaceae</taxon>
        <taxon>Ancylomarina</taxon>
    </lineage>
</organism>
<keyword evidence="1" id="KW-1133">Transmembrane helix</keyword>
<keyword evidence="1" id="KW-0472">Membrane</keyword>
<dbReference type="EMBL" id="SHKN01000005">
    <property type="protein sequence ID" value="RZT91357.1"/>
    <property type="molecule type" value="Genomic_DNA"/>
</dbReference>
<dbReference type="AlphaFoldDB" id="A0A4Q7V710"/>
<sequence length="395" mass="45342">MNRIDHHIRISQLIAKEINFGLDESERQELDTWINNNEENQVAYEKICKQEEFLNWDEDFHQVNVGEGWERFEKALSPNKTRQAFQAIFRYAAVICIPLFFAGIGYYLYNDLINLSQQQQDKFVRNEPQALKAQLTLADGRNVNLDDYKVSALKEKDGTQIEKGEGSLKYQAGNDKRALLYNTVRIPKGSEYELVLADGTKVHLNAMSSLKFPIQFIGKTRNVKLTGEAYFEVSKDAKHPFIVDVLGTKVEVLGTSFNVKAYKEDENVVTTLVEGSVKVRSSGFKAKTMMLEPGQQAVVNEASGDIMKQEVNVDLYTSWRQGVFLFKDQRIEDIMTELSRWYDLKVFYKNSSVKDYRFGGHFNRNSEIGSIMEMFELTRKVDVEINGQTIVIGEK</sequence>
<dbReference type="PANTHER" id="PTHR30273">
    <property type="entry name" value="PERIPLASMIC SIGNAL SENSOR AND SIGMA FACTOR ACTIVATOR FECR-RELATED"/>
    <property type="match status" value="1"/>
</dbReference>
<reference evidence="4 5" key="1">
    <citation type="submission" date="2019-02" db="EMBL/GenBank/DDBJ databases">
        <title>Genomic Encyclopedia of Type Strains, Phase IV (KMG-IV): sequencing the most valuable type-strain genomes for metagenomic binning, comparative biology and taxonomic classification.</title>
        <authorList>
            <person name="Goeker M."/>
        </authorList>
    </citation>
    <scope>NUCLEOTIDE SEQUENCE [LARGE SCALE GENOMIC DNA]</scope>
    <source>
        <strain evidence="4 5">DSM 28825</strain>
    </source>
</reference>
<keyword evidence="1" id="KW-0812">Transmembrane</keyword>
<dbReference type="Proteomes" id="UP000293562">
    <property type="component" value="Unassembled WGS sequence"/>
</dbReference>
<dbReference type="InterPro" id="IPR006860">
    <property type="entry name" value="FecR"/>
</dbReference>
<dbReference type="OrthoDB" id="1098890at2"/>
<dbReference type="GO" id="GO:0016989">
    <property type="term" value="F:sigma factor antagonist activity"/>
    <property type="evidence" value="ECO:0007669"/>
    <property type="project" value="TreeGrafter"/>
</dbReference>
<evidence type="ECO:0000313" key="5">
    <source>
        <dbReference type="Proteomes" id="UP000293562"/>
    </source>
</evidence>
<dbReference type="Pfam" id="PF16344">
    <property type="entry name" value="FecR_C"/>
    <property type="match status" value="1"/>
</dbReference>